<dbReference type="AlphaFoldDB" id="A0A397SQV2"/>
<dbReference type="EMBL" id="QKYT01000331">
    <property type="protein sequence ID" value="RIA86996.1"/>
    <property type="molecule type" value="Genomic_DNA"/>
</dbReference>
<dbReference type="Proteomes" id="UP000265703">
    <property type="component" value="Unassembled WGS sequence"/>
</dbReference>
<gene>
    <name evidence="1" type="ORF">C1645_828389</name>
</gene>
<evidence type="ECO:0000313" key="1">
    <source>
        <dbReference type="EMBL" id="RIA86996.1"/>
    </source>
</evidence>
<reference evidence="1 2" key="1">
    <citation type="submission" date="2018-06" db="EMBL/GenBank/DDBJ databases">
        <title>Comparative genomics reveals the genomic features of Rhizophagus irregularis, R. cerebriforme, R. diaphanum and Gigaspora rosea, and their symbiotic lifestyle signature.</title>
        <authorList>
            <person name="Morin E."/>
            <person name="San Clemente H."/>
            <person name="Chen E.C.H."/>
            <person name="De La Providencia I."/>
            <person name="Hainaut M."/>
            <person name="Kuo A."/>
            <person name="Kohler A."/>
            <person name="Murat C."/>
            <person name="Tang N."/>
            <person name="Roy S."/>
            <person name="Loubradou J."/>
            <person name="Henrissat B."/>
            <person name="Grigoriev I.V."/>
            <person name="Corradi N."/>
            <person name="Roux C."/>
            <person name="Martin F.M."/>
        </authorList>
    </citation>
    <scope>NUCLEOTIDE SEQUENCE [LARGE SCALE GENOMIC DNA]</scope>
    <source>
        <strain evidence="1 2">DAOM 227022</strain>
    </source>
</reference>
<evidence type="ECO:0000313" key="2">
    <source>
        <dbReference type="Proteomes" id="UP000265703"/>
    </source>
</evidence>
<dbReference type="OrthoDB" id="2396395at2759"/>
<protein>
    <submittedName>
        <fullName evidence="1">Uncharacterized protein</fullName>
    </submittedName>
</protein>
<accession>A0A397SQV2</accession>
<organism evidence="1 2">
    <name type="scientific">Glomus cerebriforme</name>
    <dbReference type="NCBI Taxonomy" id="658196"/>
    <lineage>
        <taxon>Eukaryota</taxon>
        <taxon>Fungi</taxon>
        <taxon>Fungi incertae sedis</taxon>
        <taxon>Mucoromycota</taxon>
        <taxon>Glomeromycotina</taxon>
        <taxon>Glomeromycetes</taxon>
        <taxon>Glomerales</taxon>
        <taxon>Glomeraceae</taxon>
        <taxon>Glomus</taxon>
    </lineage>
</organism>
<comment type="caution">
    <text evidence="1">The sequence shown here is derived from an EMBL/GenBank/DDBJ whole genome shotgun (WGS) entry which is preliminary data.</text>
</comment>
<keyword evidence="2" id="KW-1185">Reference proteome</keyword>
<proteinExistence type="predicted"/>
<sequence>MSVVLQLLKYEDTRKDAFNKLKLVLSENNRNTESNTLYNCISYIASHTYYFSDEEYEEIANLALSNNIITKKQKENIKSWINNRRCLIQGQRREECEYIYYDGPDDPDRYLGHGEFDDDDGYCLYD</sequence>
<name>A0A397SQV2_9GLOM</name>